<gene>
    <name evidence="7" type="ORF">GCM10023225_25590</name>
</gene>
<keyword evidence="4" id="KW-0443">Lipid metabolism</keyword>
<evidence type="ECO:0000256" key="4">
    <source>
        <dbReference type="ARBA" id="ARBA00023098"/>
    </source>
</evidence>
<dbReference type="PANTHER" id="PTHR18896:SF76">
    <property type="entry name" value="PHOSPHOLIPASE"/>
    <property type="match status" value="1"/>
</dbReference>
<sequence>MPGPTGRPACGGGDAGHPWLLDRGGRGNDATRLPAWSTGNAVRPLVDGVAYLRAVAAALEDTGEGDVVFFADWQGDPDELLTDEGPTIAEALSAAARRGVLVKGLVWRSPWDVLKVLPERNRHLAQDVRGPGAEVVLDQRVRTLGSHHQKFLVVRHAARPAADVAFVGSLDLGHSRRDDAGHRGDAQTMAFGRRYGERPSWHDVSAEVRGPAVRDVETVFRERWEDRAPLSLLPWQLVPDLARRLLRRPPGLPPQLPAPDAAGSCAVQLLRTYPRRRPRYPFAPRGERSTARGHAKALRRARRLVYVEEQFLWSEEVAEVFAGPLRENPDLHLVVLLPREPKRGGPLAGPPLLLGQVRALRVLRAAGGARVHVFDVENHAGEPVYVHSKITVVDDVWACVRSDNLNRRSWTHDSELSAAVLDAERDPRAPRDPAGLGDGARRFARDLRLRLLREHLDRAEGDDADLLDPSDAVAALGRSAAALDAWHDAGRRGPRPPGRLRVHRDPVLRWWQRAFAAPLYRHVLDQGER</sequence>
<reference evidence="8" key="1">
    <citation type="journal article" date="2019" name="Int. J. Syst. Evol. Microbiol.">
        <title>The Global Catalogue of Microorganisms (GCM) 10K type strain sequencing project: providing services to taxonomists for standard genome sequencing and annotation.</title>
        <authorList>
            <consortium name="The Broad Institute Genomics Platform"/>
            <consortium name="The Broad Institute Genome Sequencing Center for Infectious Disease"/>
            <person name="Wu L."/>
            <person name="Ma J."/>
        </authorList>
    </citation>
    <scope>NUCLEOTIDE SEQUENCE [LARGE SCALE GENOMIC DNA]</scope>
    <source>
        <strain evidence="8">JCM 18126</strain>
    </source>
</reference>
<evidence type="ECO:0000313" key="7">
    <source>
        <dbReference type="EMBL" id="GAA4985902.1"/>
    </source>
</evidence>
<dbReference type="PROSITE" id="PS50035">
    <property type="entry name" value="PLD"/>
    <property type="match status" value="2"/>
</dbReference>
<dbReference type="SUPFAM" id="SSF56024">
    <property type="entry name" value="Phospholipase D/nuclease"/>
    <property type="match status" value="2"/>
</dbReference>
<evidence type="ECO:0000256" key="5">
    <source>
        <dbReference type="SAM" id="MobiDB-lite"/>
    </source>
</evidence>
<keyword evidence="8" id="KW-1185">Reference proteome</keyword>
<name>A0ABP9I340_9ACTN</name>
<evidence type="ECO:0000313" key="8">
    <source>
        <dbReference type="Proteomes" id="UP001501195"/>
    </source>
</evidence>
<dbReference type="InterPro" id="IPR015679">
    <property type="entry name" value="PLipase_D_fam"/>
</dbReference>
<feature type="domain" description="PLD phosphodiesterase" evidence="6">
    <location>
        <begin position="382"/>
        <end position="409"/>
    </location>
</feature>
<keyword evidence="3" id="KW-0378">Hydrolase</keyword>
<dbReference type="Proteomes" id="UP001501195">
    <property type="component" value="Unassembled WGS sequence"/>
</dbReference>
<proteinExistence type="predicted"/>
<evidence type="ECO:0000259" key="6">
    <source>
        <dbReference type="PROSITE" id="PS50035"/>
    </source>
</evidence>
<dbReference type="EMBL" id="BAABIL010000406">
    <property type="protein sequence ID" value="GAA4985902.1"/>
    <property type="molecule type" value="Genomic_DNA"/>
</dbReference>
<dbReference type="InterPro" id="IPR001736">
    <property type="entry name" value="PLipase_D/transphosphatidylase"/>
</dbReference>
<dbReference type="CDD" id="cd09105">
    <property type="entry name" value="PLDc_vPLD1_2_like_2"/>
    <property type="match status" value="1"/>
</dbReference>
<comment type="catalytic activity">
    <reaction evidence="1">
        <text>a 1,2-diacyl-sn-glycero-3-phosphocholine + H2O = a 1,2-diacyl-sn-glycero-3-phosphate + choline + H(+)</text>
        <dbReference type="Rhea" id="RHEA:14445"/>
        <dbReference type="ChEBI" id="CHEBI:15354"/>
        <dbReference type="ChEBI" id="CHEBI:15377"/>
        <dbReference type="ChEBI" id="CHEBI:15378"/>
        <dbReference type="ChEBI" id="CHEBI:57643"/>
        <dbReference type="ChEBI" id="CHEBI:58608"/>
        <dbReference type="EC" id="3.1.4.4"/>
    </reaction>
</comment>
<evidence type="ECO:0000256" key="3">
    <source>
        <dbReference type="ARBA" id="ARBA00022801"/>
    </source>
</evidence>
<evidence type="ECO:0000256" key="2">
    <source>
        <dbReference type="ARBA" id="ARBA00022737"/>
    </source>
</evidence>
<keyword evidence="2" id="KW-0677">Repeat</keyword>
<dbReference type="Gene3D" id="3.30.870.10">
    <property type="entry name" value="Endonuclease Chain A"/>
    <property type="match status" value="2"/>
</dbReference>
<protein>
    <submittedName>
        <fullName evidence="7">Phospholipase D-like domain-containing protein</fullName>
    </submittedName>
</protein>
<dbReference type="RefSeq" id="WP_345712989.1">
    <property type="nucleotide sequence ID" value="NZ_BAABIL010000406.1"/>
</dbReference>
<feature type="domain" description="PLD phosphodiesterase" evidence="6">
    <location>
        <begin position="143"/>
        <end position="176"/>
    </location>
</feature>
<organism evidence="7 8">
    <name type="scientific">Kineococcus glutinatus</name>
    <dbReference type="NCBI Taxonomy" id="1070872"/>
    <lineage>
        <taxon>Bacteria</taxon>
        <taxon>Bacillati</taxon>
        <taxon>Actinomycetota</taxon>
        <taxon>Actinomycetes</taxon>
        <taxon>Kineosporiales</taxon>
        <taxon>Kineosporiaceae</taxon>
        <taxon>Kineococcus</taxon>
    </lineage>
</organism>
<feature type="region of interest" description="Disordered" evidence="5">
    <location>
        <begin position="1"/>
        <end position="23"/>
    </location>
</feature>
<evidence type="ECO:0000256" key="1">
    <source>
        <dbReference type="ARBA" id="ARBA00000798"/>
    </source>
</evidence>
<accession>A0ABP9I340</accession>
<comment type="caution">
    <text evidence="7">The sequence shown here is derived from an EMBL/GenBank/DDBJ whole genome shotgun (WGS) entry which is preliminary data.</text>
</comment>
<dbReference type="PANTHER" id="PTHR18896">
    <property type="entry name" value="PHOSPHOLIPASE D"/>
    <property type="match status" value="1"/>
</dbReference>